<gene>
    <name evidence="9" type="ORF">EV702DRAFT_1041319</name>
</gene>
<dbReference type="Proteomes" id="UP000714275">
    <property type="component" value="Unassembled WGS sequence"/>
</dbReference>
<accession>A0A9P7D8J2</accession>
<dbReference type="PANTHER" id="PTHR15492:SF1">
    <property type="entry name" value="CYCLIN-D1-BINDING PROTEIN 1"/>
    <property type="match status" value="1"/>
</dbReference>
<name>A0A9P7D8J2_9AGAM</name>
<keyword evidence="4" id="KW-0963">Cytoplasm</keyword>
<feature type="domain" description="Cyclin-D1-binding protein 1-like N-terminal" evidence="7">
    <location>
        <begin position="47"/>
        <end position="199"/>
    </location>
</feature>
<evidence type="ECO:0000313" key="9">
    <source>
        <dbReference type="EMBL" id="KAG1782491.1"/>
    </source>
</evidence>
<dbReference type="GO" id="GO:0005737">
    <property type="term" value="C:cytoplasm"/>
    <property type="evidence" value="ECO:0007669"/>
    <property type="project" value="UniProtKB-SubCell"/>
</dbReference>
<dbReference type="InterPro" id="IPR026907">
    <property type="entry name" value="GCIP-like"/>
</dbReference>
<evidence type="ECO:0000256" key="1">
    <source>
        <dbReference type="ARBA" id="ARBA00004123"/>
    </source>
</evidence>
<dbReference type="AlphaFoldDB" id="A0A9P7D8J2"/>
<evidence type="ECO:0000256" key="2">
    <source>
        <dbReference type="ARBA" id="ARBA00004496"/>
    </source>
</evidence>
<evidence type="ECO:0000259" key="8">
    <source>
        <dbReference type="Pfam" id="PF20936"/>
    </source>
</evidence>
<evidence type="ECO:0000313" key="10">
    <source>
        <dbReference type="Proteomes" id="UP000714275"/>
    </source>
</evidence>
<keyword evidence="6" id="KW-0131">Cell cycle</keyword>
<proteinExistence type="inferred from homology"/>
<sequence>MTDKQKVIVALTFTSETCTAALSALASRNQRDKSEPQTSDLAVILKDLDSLLSLIYNSSTKLALALKPSSPTYSASLPVIVDLTNHTSGITHCIHLLNPDLHGATLIKELQHEVTAILEALRAVVQTFLNLAARGPSIPKSGSAGEEYLVRTGTLHDLITRARGPNGIPKDNISAIRRRWKQDRGALEDSLREVSEMIDGAEGSESDDIEGDNLDDGWDQLGLGDTGLKMDKDELARAKNVQHLSATFKSPLFKRTICQVHSVLRLTTLLHKRIFLDLLSSTPTSPPPSFALDALLLQSHALLAASDELVSSLYIPQNPATIRKESLALLDIINGLQLQLRIFFPDTSSLEQQLSGLSIEGDKSASTPSKPTADKKWFDICFDQVTKTSANLVSPMYKPPPGVGQKPS</sequence>
<organism evidence="9 10">
    <name type="scientific">Suillus placidus</name>
    <dbReference type="NCBI Taxonomy" id="48579"/>
    <lineage>
        <taxon>Eukaryota</taxon>
        <taxon>Fungi</taxon>
        <taxon>Dikarya</taxon>
        <taxon>Basidiomycota</taxon>
        <taxon>Agaricomycotina</taxon>
        <taxon>Agaricomycetes</taxon>
        <taxon>Agaricomycetidae</taxon>
        <taxon>Boletales</taxon>
        <taxon>Suillineae</taxon>
        <taxon>Suillaceae</taxon>
        <taxon>Suillus</taxon>
    </lineage>
</organism>
<dbReference type="Gene3D" id="1.20.1410.10">
    <property type="entry name" value="I/LWEQ domain"/>
    <property type="match status" value="1"/>
</dbReference>
<evidence type="ECO:0000259" key="7">
    <source>
        <dbReference type="Pfam" id="PF13324"/>
    </source>
</evidence>
<dbReference type="Gene3D" id="1.20.1420.10">
    <property type="entry name" value="Talin, central domain"/>
    <property type="match status" value="1"/>
</dbReference>
<evidence type="ECO:0000256" key="5">
    <source>
        <dbReference type="ARBA" id="ARBA00023242"/>
    </source>
</evidence>
<protein>
    <submittedName>
        <fullName evidence="9">Uncharacterized protein</fullName>
    </submittedName>
</protein>
<keyword evidence="5" id="KW-0539">Nucleus</keyword>
<dbReference type="PANTHER" id="PTHR15492">
    <property type="entry name" value="CYCLIN D1-BINDING PROTEIN 1"/>
    <property type="match status" value="1"/>
</dbReference>
<dbReference type="GO" id="GO:0005634">
    <property type="term" value="C:nucleus"/>
    <property type="evidence" value="ECO:0007669"/>
    <property type="project" value="UniProtKB-SubCell"/>
</dbReference>
<dbReference type="Pfam" id="PF20936">
    <property type="entry name" value="GCIP_C"/>
    <property type="match status" value="1"/>
</dbReference>
<dbReference type="InterPro" id="IPR049318">
    <property type="entry name" value="GCIP_C"/>
</dbReference>
<keyword evidence="10" id="KW-1185">Reference proteome</keyword>
<comment type="caution">
    <text evidence="9">The sequence shown here is derived from an EMBL/GenBank/DDBJ whole genome shotgun (WGS) entry which is preliminary data.</text>
</comment>
<dbReference type="Pfam" id="PF13324">
    <property type="entry name" value="GCIP_N"/>
    <property type="match status" value="1"/>
</dbReference>
<evidence type="ECO:0000256" key="6">
    <source>
        <dbReference type="ARBA" id="ARBA00023306"/>
    </source>
</evidence>
<dbReference type="EMBL" id="JABBWD010000003">
    <property type="protein sequence ID" value="KAG1782491.1"/>
    <property type="molecule type" value="Genomic_DNA"/>
</dbReference>
<comment type="similarity">
    <text evidence="3">Belongs to the CCNDBP1 family.</text>
</comment>
<comment type="subcellular location">
    <subcellularLocation>
        <location evidence="2">Cytoplasm</location>
    </subcellularLocation>
    <subcellularLocation>
        <location evidence="1">Nucleus</location>
    </subcellularLocation>
</comment>
<evidence type="ECO:0000256" key="3">
    <source>
        <dbReference type="ARBA" id="ARBA00008940"/>
    </source>
</evidence>
<dbReference type="InterPro" id="IPR049317">
    <property type="entry name" value="GCIP-like_N"/>
</dbReference>
<dbReference type="OrthoDB" id="41588at2759"/>
<evidence type="ECO:0000256" key="4">
    <source>
        <dbReference type="ARBA" id="ARBA00022490"/>
    </source>
</evidence>
<reference evidence="9" key="1">
    <citation type="journal article" date="2020" name="New Phytol.">
        <title>Comparative genomics reveals dynamic genome evolution in host specialist ectomycorrhizal fungi.</title>
        <authorList>
            <person name="Lofgren L.A."/>
            <person name="Nguyen N.H."/>
            <person name="Vilgalys R."/>
            <person name="Ruytinx J."/>
            <person name="Liao H.L."/>
            <person name="Branco S."/>
            <person name="Kuo A."/>
            <person name="LaButti K."/>
            <person name="Lipzen A."/>
            <person name="Andreopoulos W."/>
            <person name="Pangilinan J."/>
            <person name="Riley R."/>
            <person name="Hundley H."/>
            <person name="Na H."/>
            <person name="Barry K."/>
            <person name="Grigoriev I.V."/>
            <person name="Stajich J.E."/>
            <person name="Kennedy P.G."/>
        </authorList>
    </citation>
    <scope>NUCLEOTIDE SEQUENCE</scope>
    <source>
        <strain evidence="9">DOB743</strain>
    </source>
</reference>
<feature type="domain" description="Cyclin-D1-binding protein 1-like C-terminal" evidence="8">
    <location>
        <begin position="214"/>
        <end position="336"/>
    </location>
</feature>